<gene>
    <name evidence="2" type="primary">cph2_56</name>
    <name evidence="2" type="ORF">GALL_334190</name>
</gene>
<sequence length="318" mass="35663">MPGFDINSELTDIETGQMTFCTSILDSLDLQIAVINEAGEILYVNKAWIAFGNENGLDGMDWLRSNYLDVCRAEGIHDDPSMKDIAASIQAVIRGEMEKFEYEYPCHCPMEQRWFMMQMALLGGFSPRLFVISHLNITQRKLAEQAVASLSLHDPLTGLPNRRYFDQFLNAEWQRNMRDKTPVSLVIFDIDYFKSFNDTFGHLAGDKCLTAIASIIREVARRATDLAVRWGGEEFVLLLGNTPLDDAIKIAEETRLLVQRTQMADLGHCSVSAGVASFVPWDNHYDSLLALADEALYRAKAGGRNRVEAATMPAIKLA</sequence>
<dbReference type="Pfam" id="PF00990">
    <property type="entry name" value="GGDEF"/>
    <property type="match status" value="1"/>
</dbReference>
<dbReference type="PANTHER" id="PTHR45138:SF9">
    <property type="entry name" value="DIGUANYLATE CYCLASE DGCM-RELATED"/>
    <property type="match status" value="1"/>
</dbReference>
<evidence type="ECO:0000313" key="2">
    <source>
        <dbReference type="EMBL" id="OIQ84741.1"/>
    </source>
</evidence>
<dbReference type="InterPro" id="IPR043128">
    <property type="entry name" value="Rev_trsase/Diguanyl_cyclase"/>
</dbReference>
<proteinExistence type="predicted"/>
<dbReference type="GO" id="GO:0052621">
    <property type="term" value="F:diguanylate cyclase activity"/>
    <property type="evidence" value="ECO:0007669"/>
    <property type="project" value="TreeGrafter"/>
</dbReference>
<dbReference type="InterPro" id="IPR050469">
    <property type="entry name" value="Diguanylate_Cyclase"/>
</dbReference>
<dbReference type="GO" id="GO:1902201">
    <property type="term" value="P:negative regulation of bacterial-type flagellum-dependent cell motility"/>
    <property type="evidence" value="ECO:0007669"/>
    <property type="project" value="TreeGrafter"/>
</dbReference>
<comment type="caution">
    <text evidence="2">The sequence shown here is derived from an EMBL/GenBank/DDBJ whole genome shotgun (WGS) entry which is preliminary data.</text>
</comment>
<dbReference type="PANTHER" id="PTHR45138">
    <property type="entry name" value="REGULATORY COMPONENTS OF SENSORY TRANSDUCTION SYSTEM"/>
    <property type="match status" value="1"/>
</dbReference>
<dbReference type="FunFam" id="3.30.70.270:FF:000001">
    <property type="entry name" value="Diguanylate cyclase domain protein"/>
    <property type="match status" value="1"/>
</dbReference>
<dbReference type="PROSITE" id="PS50887">
    <property type="entry name" value="GGDEF"/>
    <property type="match status" value="1"/>
</dbReference>
<feature type="domain" description="GGDEF" evidence="1">
    <location>
        <begin position="181"/>
        <end position="312"/>
    </location>
</feature>
<dbReference type="GO" id="GO:0005886">
    <property type="term" value="C:plasma membrane"/>
    <property type="evidence" value="ECO:0007669"/>
    <property type="project" value="TreeGrafter"/>
</dbReference>
<dbReference type="InterPro" id="IPR000160">
    <property type="entry name" value="GGDEF_dom"/>
</dbReference>
<accession>A0A1J5R9A5</accession>
<dbReference type="Gene3D" id="3.30.450.20">
    <property type="entry name" value="PAS domain"/>
    <property type="match status" value="1"/>
</dbReference>
<reference evidence="2" key="1">
    <citation type="submission" date="2016-10" db="EMBL/GenBank/DDBJ databases">
        <title>Sequence of Gallionella enrichment culture.</title>
        <authorList>
            <person name="Poehlein A."/>
            <person name="Muehling M."/>
            <person name="Daniel R."/>
        </authorList>
    </citation>
    <scope>NUCLEOTIDE SEQUENCE</scope>
</reference>
<dbReference type="AlphaFoldDB" id="A0A1J5R9A5"/>
<dbReference type="NCBIfam" id="TIGR00254">
    <property type="entry name" value="GGDEF"/>
    <property type="match status" value="1"/>
</dbReference>
<organism evidence="2">
    <name type="scientific">mine drainage metagenome</name>
    <dbReference type="NCBI Taxonomy" id="410659"/>
    <lineage>
        <taxon>unclassified sequences</taxon>
        <taxon>metagenomes</taxon>
        <taxon>ecological metagenomes</taxon>
    </lineage>
</organism>
<protein>
    <submittedName>
        <fullName evidence="2">Phytochrome-like protein cph2</fullName>
    </submittedName>
</protein>
<dbReference type="GO" id="GO:0043709">
    <property type="term" value="P:cell adhesion involved in single-species biofilm formation"/>
    <property type="evidence" value="ECO:0007669"/>
    <property type="project" value="TreeGrafter"/>
</dbReference>
<dbReference type="SUPFAM" id="SSF55073">
    <property type="entry name" value="Nucleotide cyclase"/>
    <property type="match status" value="1"/>
</dbReference>
<dbReference type="EMBL" id="MLJW01000594">
    <property type="protein sequence ID" value="OIQ84741.1"/>
    <property type="molecule type" value="Genomic_DNA"/>
</dbReference>
<dbReference type="Gene3D" id="3.30.70.270">
    <property type="match status" value="1"/>
</dbReference>
<evidence type="ECO:0000259" key="1">
    <source>
        <dbReference type="PROSITE" id="PS50887"/>
    </source>
</evidence>
<name>A0A1J5R9A5_9ZZZZ</name>
<dbReference type="SMART" id="SM00267">
    <property type="entry name" value="GGDEF"/>
    <property type="match status" value="1"/>
</dbReference>
<dbReference type="InterPro" id="IPR029787">
    <property type="entry name" value="Nucleotide_cyclase"/>
</dbReference>
<dbReference type="CDD" id="cd01949">
    <property type="entry name" value="GGDEF"/>
    <property type="match status" value="1"/>
</dbReference>